<proteinExistence type="predicted"/>
<name>A0A939HNS1_9PROT</name>
<dbReference type="RefSeq" id="WP_207845733.1">
    <property type="nucleotide sequence ID" value="NZ_JAFVMH010000002.1"/>
</dbReference>
<evidence type="ECO:0000256" key="2">
    <source>
        <dbReference type="SAM" id="Phobius"/>
    </source>
</evidence>
<feature type="transmembrane region" description="Helical" evidence="2">
    <location>
        <begin position="78"/>
        <end position="99"/>
    </location>
</feature>
<organism evidence="3 4">
    <name type="scientific">Acetobacter garciniae</name>
    <dbReference type="NCBI Taxonomy" id="2817435"/>
    <lineage>
        <taxon>Bacteria</taxon>
        <taxon>Pseudomonadati</taxon>
        <taxon>Pseudomonadota</taxon>
        <taxon>Alphaproteobacteria</taxon>
        <taxon>Acetobacterales</taxon>
        <taxon>Acetobacteraceae</taxon>
        <taxon>Acetobacter</taxon>
    </lineage>
</organism>
<reference evidence="3" key="1">
    <citation type="submission" date="2021-03" db="EMBL/GenBank/DDBJ databases">
        <title>The complete genome sequence of Acetobacter sp. TBRC 12339.</title>
        <authorList>
            <person name="Charoenyingcharoen P."/>
            <person name="Yukphan P."/>
        </authorList>
    </citation>
    <scope>NUCLEOTIDE SEQUENCE</scope>
    <source>
        <strain evidence="3">TBRC 12339</strain>
    </source>
</reference>
<feature type="compositionally biased region" description="Low complexity" evidence="1">
    <location>
        <begin position="32"/>
        <end position="69"/>
    </location>
</feature>
<protein>
    <submittedName>
        <fullName evidence="3">Uncharacterized protein</fullName>
    </submittedName>
</protein>
<evidence type="ECO:0000313" key="4">
    <source>
        <dbReference type="Proteomes" id="UP000664073"/>
    </source>
</evidence>
<evidence type="ECO:0000256" key="1">
    <source>
        <dbReference type="SAM" id="MobiDB-lite"/>
    </source>
</evidence>
<gene>
    <name evidence="3" type="ORF">J2D77_04350</name>
</gene>
<accession>A0A939HNS1</accession>
<dbReference type="EMBL" id="JAFVMH010000002">
    <property type="protein sequence ID" value="MBO1324391.1"/>
    <property type="molecule type" value="Genomic_DNA"/>
</dbReference>
<dbReference type="Proteomes" id="UP000664073">
    <property type="component" value="Unassembled WGS sequence"/>
</dbReference>
<sequence>MSDQPTPDGVPRPATLPGTAADEAVSALAPQGTPAADASGGAAAPATGGASSVLSAPSTAAPTPAAVPPSNQIALHEVAQMAGAIVFVFCFVALGLHAISYAGY</sequence>
<dbReference type="AlphaFoldDB" id="A0A939HNS1"/>
<keyword evidence="4" id="KW-1185">Reference proteome</keyword>
<keyword evidence="2" id="KW-0472">Membrane</keyword>
<feature type="region of interest" description="Disordered" evidence="1">
    <location>
        <begin position="1"/>
        <end position="69"/>
    </location>
</feature>
<keyword evidence="2" id="KW-0812">Transmembrane</keyword>
<comment type="caution">
    <text evidence="3">The sequence shown here is derived from an EMBL/GenBank/DDBJ whole genome shotgun (WGS) entry which is preliminary data.</text>
</comment>
<evidence type="ECO:0000313" key="3">
    <source>
        <dbReference type="EMBL" id="MBO1324391.1"/>
    </source>
</evidence>
<keyword evidence="2" id="KW-1133">Transmembrane helix</keyword>